<reference evidence="2" key="1">
    <citation type="submission" date="2017-06" db="EMBL/GenBank/DDBJ databases">
        <authorList>
            <person name="Varghese N."/>
            <person name="Submissions S."/>
        </authorList>
    </citation>
    <scope>NUCLEOTIDE SEQUENCE [LARGE SCALE GENOMIC DNA]</scope>
    <source>
        <strain evidence="2">DSM 44485</strain>
    </source>
</reference>
<gene>
    <name evidence="1" type="ORF">SAMN06265355_101691</name>
</gene>
<dbReference type="AlphaFoldDB" id="A0A238V253"/>
<sequence length="123" mass="13306">MGSTARVKVARGRLVMAWWRVRLGHATAERHLDVLATATDACGWSHLKVYVESPPVLWVFSEEAGDLAVSVTAGRTGGRWVYRVSGAMRYPCDGPQRVAGVLDGVLRDRLGSRSAADSAGARR</sequence>
<keyword evidence="2" id="KW-1185">Reference proteome</keyword>
<dbReference type="Proteomes" id="UP000198420">
    <property type="component" value="Unassembled WGS sequence"/>
</dbReference>
<proteinExistence type="predicted"/>
<name>A0A238V253_9ACTN</name>
<protein>
    <submittedName>
        <fullName evidence="1">Uncharacterized protein</fullName>
    </submittedName>
</protein>
<accession>A0A238V253</accession>
<evidence type="ECO:0000313" key="2">
    <source>
        <dbReference type="Proteomes" id="UP000198420"/>
    </source>
</evidence>
<evidence type="ECO:0000313" key="1">
    <source>
        <dbReference type="EMBL" id="SNR27599.1"/>
    </source>
</evidence>
<dbReference type="EMBL" id="FZNP01000001">
    <property type="protein sequence ID" value="SNR27599.1"/>
    <property type="molecule type" value="Genomic_DNA"/>
</dbReference>
<organism evidence="1 2">
    <name type="scientific">Actinomadura mexicana</name>
    <dbReference type="NCBI Taxonomy" id="134959"/>
    <lineage>
        <taxon>Bacteria</taxon>
        <taxon>Bacillati</taxon>
        <taxon>Actinomycetota</taxon>
        <taxon>Actinomycetes</taxon>
        <taxon>Streptosporangiales</taxon>
        <taxon>Thermomonosporaceae</taxon>
        <taxon>Actinomadura</taxon>
    </lineage>
</organism>